<sequence>MANLFGRHSKVEEPTSPARLAPPVPSLPSKYSKQHASSATYLATTSLLGKVAIVTGSSRSTGAAIARCLGEHGAHVVVNYLTDLPAAEEVVRHIRSQGKGGAIAIQADAASIEGGQRLIDETMRTFGRIDILVMNSGLMGSRTLNDLDEPFFDNMFLTNVKAPLFFVKKAAPLITAPGGRIIFFSSSLTSASSLTPSALCYVATKGAIEQIARVLSKDLGTRGITVNTVSPGPMDTPHFREGKSPAVLDAISKQTPSKRMGEPDDIAPIVAFLASDAAAWVNGQNLRANGGFVV</sequence>
<dbReference type="PANTHER" id="PTHR48107">
    <property type="entry name" value="NADPH-DEPENDENT ALDEHYDE REDUCTASE-LIKE PROTEIN, CHLOROPLASTIC-RELATED"/>
    <property type="match status" value="1"/>
</dbReference>
<evidence type="ECO:0000313" key="5">
    <source>
        <dbReference type="EMBL" id="PPQ71236.1"/>
    </source>
</evidence>
<dbReference type="Gene3D" id="3.40.50.720">
    <property type="entry name" value="NAD(P)-binding Rossmann-like Domain"/>
    <property type="match status" value="1"/>
</dbReference>
<dbReference type="InParanoid" id="A0A409VYA2"/>
<dbReference type="EMBL" id="NHTK01005923">
    <property type="protein sequence ID" value="PPQ71236.1"/>
    <property type="molecule type" value="Genomic_DNA"/>
</dbReference>
<evidence type="ECO:0000256" key="2">
    <source>
        <dbReference type="ARBA" id="ARBA00022857"/>
    </source>
</evidence>
<protein>
    <recommendedName>
        <fullName evidence="7">NAD(P)-binding protein</fullName>
    </recommendedName>
</protein>
<proteinExistence type="inferred from homology"/>
<keyword evidence="3" id="KW-0560">Oxidoreductase</keyword>
<evidence type="ECO:0000313" key="6">
    <source>
        <dbReference type="Proteomes" id="UP000284842"/>
    </source>
</evidence>
<dbReference type="SUPFAM" id="SSF51735">
    <property type="entry name" value="NAD(P)-binding Rossmann-fold domains"/>
    <property type="match status" value="1"/>
</dbReference>
<dbReference type="Pfam" id="PF13561">
    <property type="entry name" value="adh_short_C2"/>
    <property type="match status" value="1"/>
</dbReference>
<evidence type="ECO:0000256" key="3">
    <source>
        <dbReference type="ARBA" id="ARBA00023002"/>
    </source>
</evidence>
<keyword evidence="6" id="KW-1185">Reference proteome</keyword>
<accession>A0A409VYA2</accession>
<organism evidence="5 6">
    <name type="scientific">Panaeolus cyanescens</name>
    <dbReference type="NCBI Taxonomy" id="181874"/>
    <lineage>
        <taxon>Eukaryota</taxon>
        <taxon>Fungi</taxon>
        <taxon>Dikarya</taxon>
        <taxon>Basidiomycota</taxon>
        <taxon>Agaricomycotina</taxon>
        <taxon>Agaricomycetes</taxon>
        <taxon>Agaricomycetidae</taxon>
        <taxon>Agaricales</taxon>
        <taxon>Agaricineae</taxon>
        <taxon>Galeropsidaceae</taxon>
        <taxon>Panaeolus</taxon>
    </lineage>
</organism>
<dbReference type="Proteomes" id="UP000284842">
    <property type="component" value="Unassembled WGS sequence"/>
</dbReference>
<dbReference type="PRINTS" id="PR00081">
    <property type="entry name" value="GDHRDH"/>
</dbReference>
<dbReference type="AlphaFoldDB" id="A0A409VYA2"/>
<dbReference type="PROSITE" id="PS00061">
    <property type="entry name" value="ADH_SHORT"/>
    <property type="match status" value="1"/>
</dbReference>
<name>A0A409VYA2_9AGAR</name>
<dbReference type="InterPro" id="IPR036291">
    <property type="entry name" value="NAD(P)-bd_dom_sf"/>
</dbReference>
<evidence type="ECO:0008006" key="7">
    <source>
        <dbReference type="Google" id="ProtNLM"/>
    </source>
</evidence>
<dbReference type="FunFam" id="3.40.50.720:FF:000084">
    <property type="entry name" value="Short-chain dehydrogenase reductase"/>
    <property type="match status" value="1"/>
</dbReference>
<keyword evidence="2" id="KW-0521">NADP</keyword>
<evidence type="ECO:0000256" key="1">
    <source>
        <dbReference type="ARBA" id="ARBA00006484"/>
    </source>
</evidence>
<evidence type="ECO:0000256" key="4">
    <source>
        <dbReference type="SAM" id="MobiDB-lite"/>
    </source>
</evidence>
<dbReference type="GO" id="GO:0016614">
    <property type="term" value="F:oxidoreductase activity, acting on CH-OH group of donors"/>
    <property type="evidence" value="ECO:0007669"/>
    <property type="project" value="UniProtKB-ARBA"/>
</dbReference>
<gene>
    <name evidence="5" type="ORF">CVT24_009527</name>
</gene>
<dbReference type="InterPro" id="IPR020904">
    <property type="entry name" value="Sc_DH/Rdtase_CS"/>
</dbReference>
<dbReference type="OrthoDB" id="5327538at2759"/>
<dbReference type="PANTHER" id="PTHR48107:SF7">
    <property type="entry name" value="RE15974P"/>
    <property type="match status" value="1"/>
</dbReference>
<feature type="region of interest" description="Disordered" evidence="4">
    <location>
        <begin position="1"/>
        <end position="31"/>
    </location>
</feature>
<dbReference type="PRINTS" id="PR00080">
    <property type="entry name" value="SDRFAMILY"/>
</dbReference>
<reference evidence="5 6" key="1">
    <citation type="journal article" date="2018" name="Evol. Lett.">
        <title>Horizontal gene cluster transfer increased hallucinogenic mushroom diversity.</title>
        <authorList>
            <person name="Reynolds H.T."/>
            <person name="Vijayakumar V."/>
            <person name="Gluck-Thaler E."/>
            <person name="Korotkin H.B."/>
            <person name="Matheny P.B."/>
            <person name="Slot J.C."/>
        </authorList>
    </citation>
    <scope>NUCLEOTIDE SEQUENCE [LARGE SCALE GENOMIC DNA]</scope>
    <source>
        <strain evidence="5 6">2629</strain>
    </source>
</reference>
<dbReference type="STRING" id="181874.A0A409VYA2"/>
<dbReference type="InterPro" id="IPR002347">
    <property type="entry name" value="SDR_fam"/>
</dbReference>
<comment type="caution">
    <text evidence="5">The sequence shown here is derived from an EMBL/GenBank/DDBJ whole genome shotgun (WGS) entry which is preliminary data.</text>
</comment>
<comment type="similarity">
    <text evidence="1">Belongs to the short-chain dehydrogenases/reductases (SDR) family.</text>
</comment>